<accession>A0A444Y1T8</accession>
<dbReference type="AlphaFoldDB" id="A0A444Y1T8"/>
<evidence type="ECO:0000313" key="1">
    <source>
        <dbReference type="EMBL" id="RYQ95836.1"/>
    </source>
</evidence>
<evidence type="ECO:0000313" key="2">
    <source>
        <dbReference type="Proteomes" id="UP000289738"/>
    </source>
</evidence>
<protein>
    <submittedName>
        <fullName evidence="1">Uncharacterized protein</fullName>
    </submittedName>
</protein>
<keyword evidence="2" id="KW-1185">Reference proteome</keyword>
<name>A0A444Y1T8_ARAHY</name>
<reference evidence="1 2" key="1">
    <citation type="submission" date="2019-01" db="EMBL/GenBank/DDBJ databases">
        <title>Sequencing of cultivated peanut Arachis hypogaea provides insights into genome evolution and oil improvement.</title>
        <authorList>
            <person name="Chen X."/>
        </authorList>
    </citation>
    <scope>NUCLEOTIDE SEQUENCE [LARGE SCALE GENOMIC DNA]</scope>
    <source>
        <strain evidence="2">cv. Fuhuasheng</strain>
        <tissue evidence="1">Leaves</tissue>
    </source>
</reference>
<dbReference type="EMBL" id="SDMP01000018">
    <property type="protein sequence ID" value="RYQ95836.1"/>
    <property type="molecule type" value="Genomic_DNA"/>
</dbReference>
<dbReference type="Proteomes" id="UP000289738">
    <property type="component" value="Chromosome B08"/>
</dbReference>
<gene>
    <name evidence="1" type="ORF">Ahy_B08g091220</name>
</gene>
<sequence length="71" mass="8129">MGVFNKTLSQRRIMSFSVHLFPCDAQQGFYMLPCFYFRSSSFIHVTLNPLGNIASGILTLKGGKWEKKIRI</sequence>
<organism evidence="1 2">
    <name type="scientific">Arachis hypogaea</name>
    <name type="common">Peanut</name>
    <dbReference type="NCBI Taxonomy" id="3818"/>
    <lineage>
        <taxon>Eukaryota</taxon>
        <taxon>Viridiplantae</taxon>
        <taxon>Streptophyta</taxon>
        <taxon>Embryophyta</taxon>
        <taxon>Tracheophyta</taxon>
        <taxon>Spermatophyta</taxon>
        <taxon>Magnoliopsida</taxon>
        <taxon>eudicotyledons</taxon>
        <taxon>Gunneridae</taxon>
        <taxon>Pentapetalae</taxon>
        <taxon>rosids</taxon>
        <taxon>fabids</taxon>
        <taxon>Fabales</taxon>
        <taxon>Fabaceae</taxon>
        <taxon>Papilionoideae</taxon>
        <taxon>50 kb inversion clade</taxon>
        <taxon>dalbergioids sensu lato</taxon>
        <taxon>Dalbergieae</taxon>
        <taxon>Pterocarpus clade</taxon>
        <taxon>Arachis</taxon>
    </lineage>
</organism>
<comment type="caution">
    <text evidence="1">The sequence shown here is derived from an EMBL/GenBank/DDBJ whole genome shotgun (WGS) entry which is preliminary data.</text>
</comment>
<proteinExistence type="predicted"/>